<dbReference type="EMBL" id="BK014997">
    <property type="protein sequence ID" value="DAD86306.1"/>
    <property type="molecule type" value="Genomic_DNA"/>
</dbReference>
<protein>
    <submittedName>
        <fullName evidence="2">Uncharacterized protein</fullName>
    </submittedName>
</protein>
<organism evidence="2">
    <name type="scientific">Siphoviridae sp. ctsus30</name>
    <dbReference type="NCBI Taxonomy" id="2826488"/>
    <lineage>
        <taxon>Viruses</taxon>
        <taxon>Duplodnaviria</taxon>
        <taxon>Heunggongvirae</taxon>
        <taxon>Uroviricota</taxon>
        <taxon>Caudoviricetes</taxon>
    </lineage>
</organism>
<feature type="region of interest" description="Disordered" evidence="1">
    <location>
        <begin position="1"/>
        <end position="22"/>
    </location>
</feature>
<name>A0A8S5MW30_9CAUD</name>
<accession>A0A8S5MW30</accession>
<sequence length="48" mass="5509">MVLSHGDYSVQPQDGSKPPEEVSRRILAQRQGCLYPLHGWERRLYPSA</sequence>
<proteinExistence type="predicted"/>
<evidence type="ECO:0000256" key="1">
    <source>
        <dbReference type="SAM" id="MobiDB-lite"/>
    </source>
</evidence>
<evidence type="ECO:0000313" key="2">
    <source>
        <dbReference type="EMBL" id="DAD86306.1"/>
    </source>
</evidence>
<reference evidence="2" key="1">
    <citation type="journal article" date="2021" name="Proc. Natl. Acad. Sci. U.S.A.">
        <title>A Catalog of Tens of Thousands of Viruses from Human Metagenomes Reveals Hidden Associations with Chronic Diseases.</title>
        <authorList>
            <person name="Tisza M.J."/>
            <person name="Buck C.B."/>
        </authorList>
    </citation>
    <scope>NUCLEOTIDE SEQUENCE</scope>
    <source>
        <strain evidence="2">Ctsus30</strain>
    </source>
</reference>